<dbReference type="Proteomes" id="UP000176902">
    <property type="component" value="Unassembled WGS sequence"/>
</dbReference>
<comment type="subunit">
    <text evidence="3">Homodimer.</text>
</comment>
<dbReference type="STRING" id="1797768.A3C59_04790"/>
<keyword evidence="6" id="KW-0479">Metal-binding</keyword>
<sequence>MQFFDISLTIQNSMLVWRGDSPAEVDRFAIVEKDGYGQSNLKLTTHTGTHVDAPNHFVAGGNGVDQIPLEKLIGSCKVLDLTNIGRLEILPEDLGEVQKGDRILLKTGNYKLMKQSTFPEEYVSLSAEAAKFLAEKEINLVGIDFLGIEKEKNPGHPVHVTLLSAGVVNVEGLDLENIEPGEYELICLPLKIKDGDGSPARVVLIKR</sequence>
<dbReference type="AlphaFoldDB" id="A0A1F5JNR2"/>
<evidence type="ECO:0000256" key="5">
    <source>
        <dbReference type="ARBA" id="ARBA00014889"/>
    </source>
</evidence>
<name>A0A1F5JNR2_9BACT</name>
<organism evidence="12 13">
    <name type="scientific">Candidatus Daviesbacteria bacterium RIFCSPHIGHO2_02_FULL_36_13</name>
    <dbReference type="NCBI Taxonomy" id="1797768"/>
    <lineage>
        <taxon>Bacteria</taxon>
        <taxon>Candidatus Daviesiibacteriota</taxon>
    </lineage>
</organism>
<reference evidence="12 13" key="1">
    <citation type="journal article" date="2016" name="Nat. Commun.">
        <title>Thousands of microbial genomes shed light on interconnected biogeochemical processes in an aquifer system.</title>
        <authorList>
            <person name="Anantharaman K."/>
            <person name="Brown C.T."/>
            <person name="Hug L.A."/>
            <person name="Sharon I."/>
            <person name="Castelle C.J."/>
            <person name="Probst A.J."/>
            <person name="Thomas B.C."/>
            <person name="Singh A."/>
            <person name="Wilkins M.J."/>
            <person name="Karaoz U."/>
            <person name="Brodie E.L."/>
            <person name="Williams K.H."/>
            <person name="Hubbard S.S."/>
            <person name="Banfield J.F."/>
        </authorList>
    </citation>
    <scope>NUCLEOTIDE SEQUENCE [LARGE SCALE GENOMIC DNA]</scope>
</reference>
<evidence type="ECO:0000256" key="6">
    <source>
        <dbReference type="ARBA" id="ARBA00022723"/>
    </source>
</evidence>
<evidence type="ECO:0000256" key="8">
    <source>
        <dbReference type="ARBA" id="ARBA00022833"/>
    </source>
</evidence>
<comment type="caution">
    <text evidence="12">The sequence shown here is derived from an EMBL/GenBank/DDBJ whole genome shotgun (WGS) entry which is preliminary data.</text>
</comment>
<evidence type="ECO:0000256" key="7">
    <source>
        <dbReference type="ARBA" id="ARBA00022801"/>
    </source>
</evidence>
<dbReference type="SUPFAM" id="SSF102198">
    <property type="entry name" value="Putative cyclase"/>
    <property type="match status" value="1"/>
</dbReference>
<dbReference type="EMBL" id="MFCV01000048">
    <property type="protein sequence ID" value="OGE30267.1"/>
    <property type="molecule type" value="Genomic_DNA"/>
</dbReference>
<evidence type="ECO:0000313" key="13">
    <source>
        <dbReference type="Proteomes" id="UP000176902"/>
    </source>
</evidence>
<evidence type="ECO:0000313" key="12">
    <source>
        <dbReference type="EMBL" id="OGE30267.1"/>
    </source>
</evidence>
<comment type="function">
    <text evidence="2">Catalyzes the hydrolysis of N-formyl-L-kynurenine to L-kynurenine, the second step in the kynurenine pathway of tryptophan degradation.</text>
</comment>
<protein>
    <recommendedName>
        <fullName evidence="5">Kynurenine formamidase</fullName>
        <ecNumber evidence="4">3.5.1.9</ecNumber>
    </recommendedName>
</protein>
<evidence type="ECO:0000256" key="11">
    <source>
        <dbReference type="ARBA" id="ARBA00060547"/>
    </source>
</evidence>
<dbReference type="Pfam" id="PF04199">
    <property type="entry name" value="Cyclase"/>
    <property type="match status" value="1"/>
</dbReference>
<dbReference type="PANTHER" id="PTHR31118:SF12">
    <property type="entry name" value="CYCLASE-LIKE PROTEIN 2"/>
    <property type="match status" value="1"/>
</dbReference>
<keyword evidence="7" id="KW-0378">Hydrolase</keyword>
<accession>A0A1F5JNR2</accession>
<evidence type="ECO:0000256" key="4">
    <source>
        <dbReference type="ARBA" id="ARBA00012930"/>
    </source>
</evidence>
<evidence type="ECO:0000256" key="2">
    <source>
        <dbReference type="ARBA" id="ARBA00002204"/>
    </source>
</evidence>
<dbReference type="GO" id="GO:0019441">
    <property type="term" value="P:L-tryptophan catabolic process to kynurenine"/>
    <property type="evidence" value="ECO:0007669"/>
    <property type="project" value="InterPro"/>
</dbReference>
<dbReference type="InterPro" id="IPR037175">
    <property type="entry name" value="KFase_sf"/>
</dbReference>
<comment type="cofactor">
    <cofactor evidence="1">
        <name>Zn(2+)</name>
        <dbReference type="ChEBI" id="CHEBI:29105"/>
    </cofactor>
</comment>
<evidence type="ECO:0000256" key="1">
    <source>
        <dbReference type="ARBA" id="ARBA00001947"/>
    </source>
</evidence>
<dbReference type="PANTHER" id="PTHR31118">
    <property type="entry name" value="CYCLASE-LIKE PROTEIN 2"/>
    <property type="match status" value="1"/>
</dbReference>
<dbReference type="Gene3D" id="3.50.30.50">
    <property type="entry name" value="Putative cyclase"/>
    <property type="match status" value="1"/>
</dbReference>
<keyword evidence="9" id="KW-0823">Tryptophan catabolism</keyword>
<comment type="pathway">
    <text evidence="11">Amino-acid degradation; L-tryptophan degradation via kynurenine pathway; L-kynurenine from L-tryptophan: step 2/2.</text>
</comment>
<dbReference type="EC" id="3.5.1.9" evidence="4"/>
<evidence type="ECO:0000256" key="9">
    <source>
        <dbReference type="ARBA" id="ARBA00023079"/>
    </source>
</evidence>
<keyword evidence="8" id="KW-0862">Zinc</keyword>
<gene>
    <name evidence="12" type="ORF">A3C59_04790</name>
</gene>
<dbReference type="InterPro" id="IPR007325">
    <property type="entry name" value="KFase/CYL"/>
</dbReference>
<evidence type="ECO:0000256" key="3">
    <source>
        <dbReference type="ARBA" id="ARBA00011738"/>
    </source>
</evidence>
<comment type="catalytic activity">
    <reaction evidence="10">
        <text>N-formyl-L-kynurenine + H2O = L-kynurenine + formate + H(+)</text>
        <dbReference type="Rhea" id="RHEA:13009"/>
        <dbReference type="ChEBI" id="CHEBI:15377"/>
        <dbReference type="ChEBI" id="CHEBI:15378"/>
        <dbReference type="ChEBI" id="CHEBI:15740"/>
        <dbReference type="ChEBI" id="CHEBI:57959"/>
        <dbReference type="ChEBI" id="CHEBI:58629"/>
        <dbReference type="EC" id="3.5.1.9"/>
    </reaction>
</comment>
<dbReference type="FunFam" id="3.50.30.50:FF:000001">
    <property type="entry name" value="Kynurenine formamidase"/>
    <property type="match status" value="1"/>
</dbReference>
<evidence type="ECO:0000256" key="10">
    <source>
        <dbReference type="ARBA" id="ARBA00048496"/>
    </source>
</evidence>
<dbReference type="GO" id="GO:0004061">
    <property type="term" value="F:arylformamidase activity"/>
    <property type="evidence" value="ECO:0007669"/>
    <property type="project" value="UniProtKB-EC"/>
</dbReference>
<proteinExistence type="predicted"/>
<dbReference type="GO" id="GO:0046872">
    <property type="term" value="F:metal ion binding"/>
    <property type="evidence" value="ECO:0007669"/>
    <property type="project" value="UniProtKB-KW"/>
</dbReference>